<gene>
    <name evidence="1" type="ORF">BJ138DRAFT_1146881</name>
</gene>
<organism evidence="1 2">
    <name type="scientific">Hygrophoropsis aurantiaca</name>
    <dbReference type="NCBI Taxonomy" id="72124"/>
    <lineage>
        <taxon>Eukaryota</taxon>
        <taxon>Fungi</taxon>
        <taxon>Dikarya</taxon>
        <taxon>Basidiomycota</taxon>
        <taxon>Agaricomycotina</taxon>
        <taxon>Agaricomycetes</taxon>
        <taxon>Agaricomycetidae</taxon>
        <taxon>Boletales</taxon>
        <taxon>Coniophorineae</taxon>
        <taxon>Hygrophoropsidaceae</taxon>
        <taxon>Hygrophoropsis</taxon>
    </lineage>
</organism>
<proteinExistence type="predicted"/>
<evidence type="ECO:0000313" key="1">
    <source>
        <dbReference type="EMBL" id="KAH7913035.1"/>
    </source>
</evidence>
<keyword evidence="2" id="KW-1185">Reference proteome</keyword>
<comment type="caution">
    <text evidence="1">The sequence shown here is derived from an EMBL/GenBank/DDBJ whole genome shotgun (WGS) entry which is preliminary data.</text>
</comment>
<dbReference type="Proteomes" id="UP000790377">
    <property type="component" value="Unassembled WGS sequence"/>
</dbReference>
<protein>
    <submittedName>
        <fullName evidence="1">Uncharacterized protein</fullName>
    </submittedName>
</protein>
<name>A0ACB8AHT9_9AGAM</name>
<accession>A0ACB8AHT9</accession>
<dbReference type="EMBL" id="MU267638">
    <property type="protein sequence ID" value="KAH7913035.1"/>
    <property type="molecule type" value="Genomic_DNA"/>
</dbReference>
<evidence type="ECO:0000313" key="2">
    <source>
        <dbReference type="Proteomes" id="UP000790377"/>
    </source>
</evidence>
<sequence length="146" mass="16007">MSKNLAPAFACGFGAHILPIFLRKWTPHTSALSFPLFFCPRDGTGNSVRPSTAFLMAQGFAFANRLSSVSESGPSGIQVLDLAQVTVTAKTDPFKAKTWLFNPPITAGHAFLKVNICCTAALCLFHLWIWLLIGEYDCRLQRSIKS</sequence>
<reference evidence="1" key="1">
    <citation type="journal article" date="2021" name="New Phytol.">
        <title>Evolutionary innovations through gain and loss of genes in the ectomycorrhizal Boletales.</title>
        <authorList>
            <person name="Wu G."/>
            <person name="Miyauchi S."/>
            <person name="Morin E."/>
            <person name="Kuo A."/>
            <person name="Drula E."/>
            <person name="Varga T."/>
            <person name="Kohler A."/>
            <person name="Feng B."/>
            <person name="Cao Y."/>
            <person name="Lipzen A."/>
            <person name="Daum C."/>
            <person name="Hundley H."/>
            <person name="Pangilinan J."/>
            <person name="Johnson J."/>
            <person name="Barry K."/>
            <person name="LaButti K."/>
            <person name="Ng V."/>
            <person name="Ahrendt S."/>
            <person name="Min B."/>
            <person name="Choi I.G."/>
            <person name="Park H."/>
            <person name="Plett J.M."/>
            <person name="Magnuson J."/>
            <person name="Spatafora J.W."/>
            <person name="Nagy L.G."/>
            <person name="Henrissat B."/>
            <person name="Grigoriev I.V."/>
            <person name="Yang Z.L."/>
            <person name="Xu J."/>
            <person name="Martin F.M."/>
        </authorList>
    </citation>
    <scope>NUCLEOTIDE SEQUENCE</scope>
    <source>
        <strain evidence="1">ATCC 28755</strain>
    </source>
</reference>